<evidence type="ECO:0000259" key="2">
    <source>
        <dbReference type="Pfam" id="PF01370"/>
    </source>
</evidence>
<dbReference type="InterPro" id="IPR001509">
    <property type="entry name" value="Epimerase_deHydtase"/>
</dbReference>
<evidence type="ECO:0000313" key="4">
    <source>
        <dbReference type="Proteomes" id="UP000064967"/>
    </source>
</evidence>
<name>A0A0K1QB71_9BACT</name>
<organism evidence="3 4">
    <name type="scientific">Labilithrix luteola</name>
    <dbReference type="NCBI Taxonomy" id="1391654"/>
    <lineage>
        <taxon>Bacteria</taxon>
        <taxon>Pseudomonadati</taxon>
        <taxon>Myxococcota</taxon>
        <taxon>Polyangia</taxon>
        <taxon>Polyangiales</taxon>
        <taxon>Labilitrichaceae</taxon>
        <taxon>Labilithrix</taxon>
    </lineage>
</organism>
<dbReference type="PANTHER" id="PTHR43245">
    <property type="entry name" value="BIFUNCTIONAL POLYMYXIN RESISTANCE PROTEIN ARNA"/>
    <property type="match status" value="1"/>
</dbReference>
<dbReference type="SUPFAM" id="SSF51735">
    <property type="entry name" value="NAD(P)-binding Rossmann-fold domains"/>
    <property type="match status" value="1"/>
</dbReference>
<proteinExistence type="predicted"/>
<dbReference type="InterPro" id="IPR050177">
    <property type="entry name" value="Lipid_A_modif_metabolic_enz"/>
</dbReference>
<dbReference type="PATRIC" id="fig|1391654.3.peg.9775"/>
<feature type="domain" description="NAD-dependent epimerase/dehydratase" evidence="2">
    <location>
        <begin position="57"/>
        <end position="267"/>
    </location>
</feature>
<protein>
    <submittedName>
        <fullName evidence="3">UDP-glucose 4-epimerase</fullName>
    </submittedName>
</protein>
<dbReference type="PANTHER" id="PTHR43245:SF52">
    <property type="entry name" value="NAD-DEPENDENT EPIMERASE_DEHYDRATASE"/>
    <property type="match status" value="1"/>
</dbReference>
<sequence length="360" mass="39940">MAGVRDENPTHGVRTRGQERSNGSPDSAPRTPRSGQGPGSSPSSVPRPLAARGRGTVLVTGACGRLGKHFVRALHRERRVIAVDRRPFPDKPKDVVHEQVDIRRKKLKDIFRAEPIEAVVHLGIMHDPRASQAEHHSWNVAGFQKLLEYVAQFQVPKLVVLSSSNVYGPQPDNAQFLKEESPLLGGARFSEIRDLIEVDMLAQGFFWKHPETETVILRPVHILGAVHNAASNFLRLPTIPTLMGFDPMVQVVHESDVVRALERTLTPGKRGIYNLAGPGPLPLSHIVKLLGKPSVPVPYSLGKAVLKRLWSFRLTTFPAPELDHIRYVCMVDDTRARDELGYAPETSIEDTVRSVDGGRW</sequence>
<feature type="compositionally biased region" description="Low complexity" evidence="1">
    <location>
        <begin position="29"/>
        <end position="48"/>
    </location>
</feature>
<dbReference type="InterPro" id="IPR036291">
    <property type="entry name" value="NAD(P)-bd_dom_sf"/>
</dbReference>
<dbReference type="AlphaFoldDB" id="A0A0K1QB71"/>
<dbReference type="Proteomes" id="UP000064967">
    <property type="component" value="Chromosome"/>
</dbReference>
<accession>A0A0K1QB71</accession>
<dbReference type="OrthoDB" id="9811496at2"/>
<dbReference type="STRING" id="1391654.AKJ09_09652"/>
<evidence type="ECO:0000256" key="1">
    <source>
        <dbReference type="SAM" id="MobiDB-lite"/>
    </source>
</evidence>
<dbReference type="Pfam" id="PF01370">
    <property type="entry name" value="Epimerase"/>
    <property type="match status" value="1"/>
</dbReference>
<dbReference type="KEGG" id="llu:AKJ09_09652"/>
<keyword evidence="4" id="KW-1185">Reference proteome</keyword>
<dbReference type="RefSeq" id="WP_146653829.1">
    <property type="nucleotide sequence ID" value="NZ_CP012333.1"/>
</dbReference>
<evidence type="ECO:0000313" key="3">
    <source>
        <dbReference type="EMBL" id="AKV02989.1"/>
    </source>
</evidence>
<gene>
    <name evidence="3" type="ORF">AKJ09_09652</name>
</gene>
<dbReference type="EMBL" id="CP012333">
    <property type="protein sequence ID" value="AKV02989.1"/>
    <property type="molecule type" value="Genomic_DNA"/>
</dbReference>
<reference evidence="3 4" key="1">
    <citation type="submission" date="2015-08" db="EMBL/GenBank/DDBJ databases">
        <authorList>
            <person name="Babu N.S."/>
            <person name="Beckwith C.J."/>
            <person name="Beseler K.G."/>
            <person name="Brison A."/>
            <person name="Carone J.V."/>
            <person name="Caskin T.P."/>
            <person name="Diamond M."/>
            <person name="Durham M.E."/>
            <person name="Foxe J.M."/>
            <person name="Go M."/>
            <person name="Henderson B.A."/>
            <person name="Jones I.B."/>
            <person name="McGettigan J.A."/>
            <person name="Micheletti S.J."/>
            <person name="Nasrallah M.E."/>
            <person name="Ortiz D."/>
            <person name="Piller C.R."/>
            <person name="Privatt S.R."/>
            <person name="Schneider S.L."/>
            <person name="Sharp S."/>
            <person name="Smith T.C."/>
            <person name="Stanton J.D."/>
            <person name="Ullery H.E."/>
            <person name="Wilson R.J."/>
            <person name="Serrano M.G."/>
            <person name="Buck G."/>
            <person name="Lee V."/>
            <person name="Wang Y."/>
            <person name="Carvalho R."/>
            <person name="Voegtly L."/>
            <person name="Shi R."/>
            <person name="Duckworth R."/>
            <person name="Johnson A."/>
            <person name="Loviza R."/>
            <person name="Walstead R."/>
            <person name="Shah Z."/>
            <person name="Kiflezghi M."/>
            <person name="Wade K."/>
            <person name="Ball S.L."/>
            <person name="Bradley K.W."/>
            <person name="Asai D.J."/>
            <person name="Bowman C.A."/>
            <person name="Russell D.A."/>
            <person name="Pope W.H."/>
            <person name="Jacobs-Sera D."/>
            <person name="Hendrix R.W."/>
            <person name="Hatfull G.F."/>
        </authorList>
    </citation>
    <scope>NUCLEOTIDE SEQUENCE [LARGE SCALE GENOMIC DNA]</scope>
    <source>
        <strain evidence="3 4">DSM 27648</strain>
    </source>
</reference>
<dbReference type="CDD" id="cd05240">
    <property type="entry name" value="UDP_G4E_3_SDR_e"/>
    <property type="match status" value="1"/>
</dbReference>
<feature type="region of interest" description="Disordered" evidence="1">
    <location>
        <begin position="1"/>
        <end position="50"/>
    </location>
</feature>
<dbReference type="Gene3D" id="3.40.50.720">
    <property type="entry name" value="NAD(P)-binding Rossmann-like Domain"/>
    <property type="match status" value="1"/>
</dbReference>